<feature type="region of interest" description="Disordered" evidence="6">
    <location>
        <begin position="214"/>
        <end position="238"/>
    </location>
</feature>
<evidence type="ECO:0000256" key="6">
    <source>
        <dbReference type="SAM" id="MobiDB-lite"/>
    </source>
</evidence>
<evidence type="ECO:0000256" key="3">
    <source>
        <dbReference type="ARBA" id="ARBA00022748"/>
    </source>
</evidence>
<sequence>MSRMSSDVPAAPRPSRWSVLIGFLGSMHLAIALLLTLALAAALGTVLPQNQPSQTYLMQFGPFWYEVFDALGLYGVYTASWFLLILAFLVVSTTVCVYRSTPMMWRDMRGFRLDIREKSLERFAHKESRPCHPEAPDTVMQRAQAVLRDRGYRLRRRQDADGREVLSAMRGGGNRLGYFFTHLAIVVICIGGLIDGRVPLMAAQLLGGLEPETRQIPASQVPPKSRVEPSNPSFRGSVEIPEGRSADVVFLDLGDGYVVQELPFAIEVKDFRVQRYENGQERSYESDVVIHDDTLEAPMEHTVSVNHPLVHRGYAIYQSSYRDAGSLLMLDMYLLGHSAEEPRRVTVRVHGRYEQSLSDGSVYTLEFLNFRETNLSRELDEEGGERVHDMGPSMEYALHGPDGETRYYHQLMEPVERDGRRYLISGVRAGTGEPFRYLYIPVDPDGEGIDRFMALVARLHDRQVVESVVDEVAGEAAKQFSGEDDRVPREVVRNTMIRLMELFAAGGYDAVIGEIRQRVPEPQWDRLTDVFGRVLNETLRALYLRVLEAEGIAEMRGDDAAWLDDALTALDALPRYGSPLFVRLRDYQLHQAAGLMVTKAPGQKVVYFGSLMLIIGVFLMLYVSHRRCWLVVQPRGDGGSRLLFAGTANRNMLEFDHEFAALSRDLLQETSAGGENGTGGRQAR</sequence>
<reference evidence="9 10" key="1">
    <citation type="submission" date="2016-10" db="EMBL/GenBank/DDBJ databases">
        <authorList>
            <person name="de Groot N.N."/>
        </authorList>
    </citation>
    <scope>NUCLEOTIDE SEQUENCE [LARGE SCALE GENOMIC DNA]</scope>
    <source>
        <strain evidence="9 10">DSM 4180</strain>
    </source>
</reference>
<dbReference type="AlphaFoldDB" id="A0A1I4R674"/>
<dbReference type="Pfam" id="PF05140">
    <property type="entry name" value="ResB"/>
    <property type="match status" value="1"/>
</dbReference>
<gene>
    <name evidence="9" type="ORF">SAMN05421721_106164</name>
</gene>
<dbReference type="GO" id="GO:0017004">
    <property type="term" value="P:cytochrome complex assembly"/>
    <property type="evidence" value="ECO:0007669"/>
    <property type="project" value="UniProtKB-KW"/>
</dbReference>
<dbReference type="Proteomes" id="UP000199556">
    <property type="component" value="Unassembled WGS sequence"/>
</dbReference>
<organism evidence="9 10">
    <name type="scientific">Ectothiorhodospira mobilis</name>
    <dbReference type="NCBI Taxonomy" id="195064"/>
    <lineage>
        <taxon>Bacteria</taxon>
        <taxon>Pseudomonadati</taxon>
        <taxon>Pseudomonadota</taxon>
        <taxon>Gammaproteobacteria</taxon>
        <taxon>Chromatiales</taxon>
        <taxon>Ectothiorhodospiraceae</taxon>
        <taxon>Ectothiorhodospira</taxon>
    </lineage>
</organism>
<evidence type="ECO:0000256" key="5">
    <source>
        <dbReference type="ARBA" id="ARBA00023136"/>
    </source>
</evidence>
<name>A0A1I4R674_ECTMO</name>
<keyword evidence="2 7" id="KW-0812">Transmembrane</keyword>
<dbReference type="EMBL" id="FOUO01000006">
    <property type="protein sequence ID" value="SFM47440.1"/>
    <property type="molecule type" value="Genomic_DNA"/>
</dbReference>
<comment type="subcellular location">
    <subcellularLocation>
        <location evidence="1">Membrane</location>
        <topology evidence="1">Multi-pass membrane protein</topology>
    </subcellularLocation>
</comment>
<dbReference type="GO" id="GO:0016020">
    <property type="term" value="C:membrane"/>
    <property type="evidence" value="ECO:0007669"/>
    <property type="project" value="UniProtKB-SubCell"/>
</dbReference>
<dbReference type="STRING" id="195064.SAMN05421721_106164"/>
<feature type="transmembrane region" description="Helical" evidence="7">
    <location>
        <begin position="176"/>
        <end position="194"/>
    </location>
</feature>
<dbReference type="PANTHER" id="PTHR31566:SF0">
    <property type="entry name" value="CYTOCHROME C BIOGENESIS PROTEIN CCS1, CHLOROPLASTIC"/>
    <property type="match status" value="1"/>
</dbReference>
<evidence type="ECO:0000256" key="2">
    <source>
        <dbReference type="ARBA" id="ARBA00022692"/>
    </source>
</evidence>
<keyword evidence="3" id="KW-0201">Cytochrome c-type biogenesis</keyword>
<evidence type="ECO:0000313" key="9">
    <source>
        <dbReference type="EMBL" id="SFM47440.1"/>
    </source>
</evidence>
<evidence type="ECO:0000256" key="7">
    <source>
        <dbReference type="SAM" id="Phobius"/>
    </source>
</evidence>
<proteinExistence type="predicted"/>
<evidence type="ECO:0000313" key="10">
    <source>
        <dbReference type="Proteomes" id="UP000199556"/>
    </source>
</evidence>
<dbReference type="InterPro" id="IPR023494">
    <property type="entry name" value="Cyt_c_bgen_Ccs1/CcsB/ResB"/>
</dbReference>
<feature type="domain" description="ResB-like" evidence="8">
    <location>
        <begin position="27"/>
        <end position="660"/>
    </location>
</feature>
<evidence type="ECO:0000256" key="1">
    <source>
        <dbReference type="ARBA" id="ARBA00004141"/>
    </source>
</evidence>
<dbReference type="OrthoDB" id="9770923at2"/>
<keyword evidence="4 7" id="KW-1133">Transmembrane helix</keyword>
<protein>
    <submittedName>
        <fullName evidence="9">Cytochrome c biogenesis protein</fullName>
    </submittedName>
</protein>
<evidence type="ECO:0000256" key="4">
    <source>
        <dbReference type="ARBA" id="ARBA00022989"/>
    </source>
</evidence>
<accession>A0A1I4R674</accession>
<keyword evidence="10" id="KW-1185">Reference proteome</keyword>
<dbReference type="PANTHER" id="PTHR31566">
    <property type="entry name" value="CYTOCHROME C BIOGENESIS PROTEIN CCS1, CHLOROPLASTIC"/>
    <property type="match status" value="1"/>
</dbReference>
<feature type="transmembrane region" description="Helical" evidence="7">
    <location>
        <begin position="605"/>
        <end position="623"/>
    </location>
</feature>
<dbReference type="InterPro" id="IPR007816">
    <property type="entry name" value="ResB-like_domain"/>
</dbReference>
<keyword evidence="5 7" id="KW-0472">Membrane</keyword>
<feature type="transmembrane region" description="Helical" evidence="7">
    <location>
        <begin position="72"/>
        <end position="98"/>
    </location>
</feature>
<evidence type="ECO:0000259" key="8">
    <source>
        <dbReference type="Pfam" id="PF05140"/>
    </source>
</evidence>